<dbReference type="PANTHER" id="PTHR43877:SF2">
    <property type="entry name" value="AMINOALKYLPHOSPHONATE N-ACETYLTRANSFERASE-RELATED"/>
    <property type="match status" value="1"/>
</dbReference>
<dbReference type="Pfam" id="PF00583">
    <property type="entry name" value="Acetyltransf_1"/>
    <property type="match status" value="1"/>
</dbReference>
<sequence length="166" mass="17064">MSTNDLRVLALPHGLASAAASITTRPVATTDRDRLADIYLAAYPAQIGAADLADARTEMDATFAGAYGTLRFDASGVSLDRHGEVTGAILVTTRSIWDEGVPGPFVIDLFVDPTAQGHGHGRALVQAAIDACTATGDETLSLRVGEGTTPAAHALYASLGFATPVA</sequence>
<dbReference type="RefSeq" id="WP_129385460.1">
    <property type="nucleotide sequence ID" value="NZ_CP035494.1"/>
</dbReference>
<dbReference type="InterPro" id="IPR016181">
    <property type="entry name" value="Acyl_CoA_acyltransferase"/>
</dbReference>
<dbReference type="PANTHER" id="PTHR43877">
    <property type="entry name" value="AMINOALKYLPHOSPHONATE N-ACETYLTRANSFERASE-RELATED-RELATED"/>
    <property type="match status" value="1"/>
</dbReference>
<gene>
    <name evidence="4" type="ORF">ET475_01790</name>
</gene>
<dbReference type="CDD" id="cd04301">
    <property type="entry name" value="NAT_SF"/>
    <property type="match status" value="1"/>
</dbReference>
<evidence type="ECO:0000313" key="4">
    <source>
        <dbReference type="EMBL" id="QAY58851.1"/>
    </source>
</evidence>
<name>A0A4V0YCY7_9MICO</name>
<dbReference type="Proteomes" id="UP000293995">
    <property type="component" value="Chromosome"/>
</dbReference>
<keyword evidence="1 4" id="KW-0808">Transferase</keyword>
<organism evidence="4 5">
    <name type="scientific">Microbacterium protaetiae</name>
    <dbReference type="NCBI Taxonomy" id="2509458"/>
    <lineage>
        <taxon>Bacteria</taxon>
        <taxon>Bacillati</taxon>
        <taxon>Actinomycetota</taxon>
        <taxon>Actinomycetes</taxon>
        <taxon>Micrococcales</taxon>
        <taxon>Microbacteriaceae</taxon>
        <taxon>Microbacterium</taxon>
    </lineage>
</organism>
<dbReference type="OrthoDB" id="9799092at2"/>
<dbReference type="EMBL" id="CP035494">
    <property type="protein sequence ID" value="QAY58851.1"/>
    <property type="molecule type" value="Genomic_DNA"/>
</dbReference>
<protein>
    <submittedName>
        <fullName evidence="4">GNAT family N-acetyltransferase</fullName>
    </submittedName>
</protein>
<dbReference type="PROSITE" id="PS51186">
    <property type="entry name" value="GNAT"/>
    <property type="match status" value="1"/>
</dbReference>
<dbReference type="KEGG" id="mprt:ET475_01790"/>
<keyword evidence="2" id="KW-0012">Acyltransferase</keyword>
<reference evidence="4 5" key="1">
    <citation type="submission" date="2019-01" db="EMBL/GenBank/DDBJ databases">
        <title>Genome sequencing of strain DFW100M-13.</title>
        <authorList>
            <person name="Heo J."/>
            <person name="Kim S.-J."/>
            <person name="Kim J.-S."/>
            <person name="Hong S.-B."/>
            <person name="Kwon S.-W."/>
        </authorList>
    </citation>
    <scope>NUCLEOTIDE SEQUENCE [LARGE SCALE GENOMIC DNA]</scope>
    <source>
        <strain evidence="4 5">DFW100M-13</strain>
    </source>
</reference>
<proteinExistence type="predicted"/>
<evidence type="ECO:0000313" key="5">
    <source>
        <dbReference type="Proteomes" id="UP000293995"/>
    </source>
</evidence>
<keyword evidence="5" id="KW-1185">Reference proteome</keyword>
<evidence type="ECO:0000256" key="2">
    <source>
        <dbReference type="ARBA" id="ARBA00023315"/>
    </source>
</evidence>
<dbReference type="SUPFAM" id="SSF55729">
    <property type="entry name" value="Acyl-CoA N-acyltransferases (Nat)"/>
    <property type="match status" value="1"/>
</dbReference>
<accession>A0A4V0YCY7</accession>
<dbReference type="AlphaFoldDB" id="A0A4V0YCY7"/>
<dbReference type="GO" id="GO:0016747">
    <property type="term" value="F:acyltransferase activity, transferring groups other than amino-acyl groups"/>
    <property type="evidence" value="ECO:0007669"/>
    <property type="project" value="InterPro"/>
</dbReference>
<dbReference type="InterPro" id="IPR050832">
    <property type="entry name" value="Bact_Acetyltransf"/>
</dbReference>
<evidence type="ECO:0000259" key="3">
    <source>
        <dbReference type="PROSITE" id="PS51186"/>
    </source>
</evidence>
<feature type="domain" description="N-acetyltransferase" evidence="3">
    <location>
        <begin position="22"/>
        <end position="166"/>
    </location>
</feature>
<dbReference type="InterPro" id="IPR000182">
    <property type="entry name" value="GNAT_dom"/>
</dbReference>
<dbReference type="Gene3D" id="3.40.630.30">
    <property type="match status" value="1"/>
</dbReference>
<evidence type="ECO:0000256" key="1">
    <source>
        <dbReference type="ARBA" id="ARBA00022679"/>
    </source>
</evidence>